<evidence type="ECO:0000313" key="3">
    <source>
        <dbReference type="EMBL" id="GAC70849.1"/>
    </source>
</evidence>
<dbReference type="InterPro" id="IPR000387">
    <property type="entry name" value="Tyr_Pase_dom"/>
</dbReference>
<dbReference type="eggNOG" id="COG2365">
    <property type="taxonomic scope" value="Bacteria"/>
</dbReference>
<keyword evidence="4" id="KW-1185">Reference proteome</keyword>
<dbReference type="PROSITE" id="PS50056">
    <property type="entry name" value="TYR_PHOSPHATASE_2"/>
    <property type="match status" value="1"/>
</dbReference>
<evidence type="ECO:0000256" key="1">
    <source>
        <dbReference type="SAM" id="MobiDB-lite"/>
    </source>
</evidence>
<dbReference type="STRING" id="1223545.GS4_42_00270"/>
<dbReference type="Gene3D" id="3.90.190.10">
    <property type="entry name" value="Protein tyrosine phosphatase superfamily"/>
    <property type="match status" value="1"/>
</dbReference>
<dbReference type="InterPro" id="IPR029021">
    <property type="entry name" value="Prot-tyrosine_phosphatase-like"/>
</dbReference>
<evidence type="ECO:0000259" key="2">
    <source>
        <dbReference type="PROSITE" id="PS50056"/>
    </source>
</evidence>
<accession>M0QR35</accession>
<feature type="region of interest" description="Disordered" evidence="1">
    <location>
        <begin position="52"/>
        <end position="76"/>
    </location>
</feature>
<dbReference type="PROSITE" id="PS00383">
    <property type="entry name" value="TYR_PHOSPHATASE_1"/>
    <property type="match status" value="1"/>
</dbReference>
<dbReference type="Proteomes" id="UP000011666">
    <property type="component" value="Unassembled WGS sequence"/>
</dbReference>
<dbReference type="InterPro" id="IPR016130">
    <property type="entry name" value="Tyr_Pase_AS"/>
</dbReference>
<dbReference type="Pfam" id="PF13350">
    <property type="entry name" value="Y_phosphatase3"/>
    <property type="match status" value="1"/>
</dbReference>
<dbReference type="InterPro" id="IPR026893">
    <property type="entry name" value="Tyr/Ser_Pase_IphP-type"/>
</dbReference>
<comment type="caution">
    <text evidence="3">The sequence shown here is derived from an EMBL/GenBank/DDBJ whole genome shotgun (WGS) entry which is preliminary data.</text>
</comment>
<reference evidence="3 4" key="1">
    <citation type="submission" date="2013-01" db="EMBL/GenBank/DDBJ databases">
        <title>Whole genome shotgun sequence of Gordonia soli NBRC 108243.</title>
        <authorList>
            <person name="Isaki-Nakamura S."/>
            <person name="Hosoyama A."/>
            <person name="Tsuchikane K."/>
            <person name="Ando Y."/>
            <person name="Baba S."/>
            <person name="Ohji S."/>
            <person name="Hamada M."/>
            <person name="Tamura T."/>
            <person name="Yamazoe A."/>
            <person name="Yamazaki S."/>
            <person name="Fujita N."/>
        </authorList>
    </citation>
    <scope>NUCLEOTIDE SEQUENCE [LARGE SCALE GENOMIC DNA]</scope>
    <source>
        <strain evidence="3 4">NBRC 108243</strain>
    </source>
</reference>
<organism evidence="3 4">
    <name type="scientific">Gordonia soli NBRC 108243</name>
    <dbReference type="NCBI Taxonomy" id="1223545"/>
    <lineage>
        <taxon>Bacteria</taxon>
        <taxon>Bacillati</taxon>
        <taxon>Actinomycetota</taxon>
        <taxon>Actinomycetes</taxon>
        <taxon>Mycobacteriales</taxon>
        <taxon>Gordoniaceae</taxon>
        <taxon>Gordonia</taxon>
    </lineage>
</organism>
<feature type="compositionally biased region" description="Low complexity" evidence="1">
    <location>
        <begin position="66"/>
        <end position="76"/>
    </location>
</feature>
<name>M0QR35_9ACTN</name>
<dbReference type="AlphaFoldDB" id="M0QR35"/>
<proteinExistence type="predicted"/>
<evidence type="ECO:0000313" key="4">
    <source>
        <dbReference type="Proteomes" id="UP000011666"/>
    </source>
</evidence>
<gene>
    <name evidence="3" type="ORF">GS4_42_00270</name>
</gene>
<dbReference type="SUPFAM" id="SSF52799">
    <property type="entry name" value="(Phosphotyrosine protein) phosphatases II"/>
    <property type="match status" value="1"/>
</dbReference>
<feature type="domain" description="Tyrosine specific protein phosphatases" evidence="2">
    <location>
        <begin position="181"/>
        <end position="212"/>
    </location>
</feature>
<protein>
    <recommendedName>
        <fullName evidence="2">Tyrosine specific protein phosphatases domain-containing protein</fullName>
    </recommendedName>
</protein>
<dbReference type="GO" id="GO:0004721">
    <property type="term" value="F:phosphoprotein phosphatase activity"/>
    <property type="evidence" value="ECO:0007669"/>
    <property type="project" value="InterPro"/>
</dbReference>
<sequence length="305" mass="31975">MGSSGDSGDTADPTQDHRLMTTRLTPAYRRAATPVSVLAIAAALAVGSPVVGTAAATPAPPPASTPTPVAASPQPVDLVGTDNSRTFANYRTTGGRVLRDSIIRSDNLSKLTAADQQTLRDRGVRTIIDLRTTAEQAIQPDRPVSGAQIRRFDVLGRTPVTTLVDLPAAYRAFVTDPGARQAFRDTLLTVRDTIDGGGQVLFHCTAGKDRTGWAAALLLGIAGVDRATIERDYLASNTFRHTGPADPVNGVSAGLLRSSYAAADSVYGGLDGYLKRGLRLSEADITAIRDAITAPVGIANFVGRR</sequence>
<dbReference type="EMBL" id="BANX01000042">
    <property type="protein sequence ID" value="GAC70849.1"/>
    <property type="molecule type" value="Genomic_DNA"/>
</dbReference>